<dbReference type="RefSeq" id="WP_097123118.1">
    <property type="nucleotide sequence ID" value="NZ_OCND01000009.1"/>
</dbReference>
<dbReference type="Gene3D" id="3.30.2310.20">
    <property type="entry name" value="RelE-like"/>
    <property type="match status" value="1"/>
</dbReference>
<keyword evidence="3" id="KW-1185">Reference proteome</keyword>
<dbReference type="Proteomes" id="UP000219374">
    <property type="component" value="Unassembled WGS sequence"/>
</dbReference>
<sequence length="99" mass="11211">MTRLMLSPQAWRDIERLAEFLIDSDPANAVQTGELLISGLAVVELHPLIGREVEYGLRELLISRGRSGYAALYRYYETEDTALVLTLRHQRECGFPSMG</sequence>
<evidence type="ECO:0000256" key="1">
    <source>
        <dbReference type="ARBA" id="ARBA00022649"/>
    </source>
</evidence>
<proteinExistence type="predicted"/>
<accession>A0A286DCR3</accession>
<evidence type="ECO:0000313" key="3">
    <source>
        <dbReference type="Proteomes" id="UP000219374"/>
    </source>
</evidence>
<protein>
    <submittedName>
        <fullName evidence="2">Plasmid stabilization system protein ParE</fullName>
    </submittedName>
</protein>
<dbReference type="InterPro" id="IPR035093">
    <property type="entry name" value="RelE/ParE_toxin_dom_sf"/>
</dbReference>
<dbReference type="EMBL" id="OCND01000009">
    <property type="protein sequence ID" value="SOD56399.1"/>
    <property type="molecule type" value="Genomic_DNA"/>
</dbReference>
<keyword evidence="1" id="KW-1277">Toxin-antitoxin system</keyword>
<name>A0A286DCR3_9GAMM</name>
<dbReference type="OrthoDB" id="121597at2"/>
<reference evidence="2 3" key="1">
    <citation type="submission" date="2017-09" db="EMBL/GenBank/DDBJ databases">
        <authorList>
            <person name="Ehlers B."/>
            <person name="Leendertz F.H."/>
        </authorList>
    </citation>
    <scope>NUCLEOTIDE SEQUENCE [LARGE SCALE GENOMIC DNA]</scope>
    <source>
        <strain evidence="2 3">CGMCC 1.10978</strain>
    </source>
</reference>
<dbReference type="Pfam" id="PF05016">
    <property type="entry name" value="ParE_toxin"/>
    <property type="match status" value="1"/>
</dbReference>
<organism evidence="2 3">
    <name type="scientific">Pseudoxanthomonas wuyuanensis</name>
    <dbReference type="NCBI Taxonomy" id="1073196"/>
    <lineage>
        <taxon>Bacteria</taxon>
        <taxon>Pseudomonadati</taxon>
        <taxon>Pseudomonadota</taxon>
        <taxon>Gammaproteobacteria</taxon>
        <taxon>Lysobacterales</taxon>
        <taxon>Lysobacteraceae</taxon>
        <taxon>Pseudoxanthomonas</taxon>
    </lineage>
</organism>
<evidence type="ECO:0000313" key="2">
    <source>
        <dbReference type="EMBL" id="SOD56399.1"/>
    </source>
</evidence>
<gene>
    <name evidence="2" type="ORF">SAMN06296416_109114</name>
</gene>
<dbReference type="AlphaFoldDB" id="A0A286DCR3"/>
<dbReference type="InterPro" id="IPR007712">
    <property type="entry name" value="RelE/ParE_toxin"/>
</dbReference>